<comment type="caution">
    <text evidence="7">The sequence shown here is derived from an EMBL/GenBank/DDBJ whole genome shotgun (WGS) entry which is preliminary data.</text>
</comment>
<feature type="domain" description="HTH crp-type" evidence="6">
    <location>
        <begin position="189"/>
        <end position="262"/>
    </location>
</feature>
<dbReference type="InterPro" id="IPR014710">
    <property type="entry name" value="RmlC-like_jellyroll"/>
</dbReference>
<sequence>MTYQPVDAQRDPLVRDTPARETIGTSAASDSLRARPCPHNPAASCSNCRLSDLCLPIALNKSEIQQLDNIIERNRPLIKGEHLYRQRDEFRSVYAVRSGSFKSYTLTSDGKSRVTGFYMPGEILGMDGIGTRIHGVSTMALEHASICEIPFSQLEKLSHQLPNLQSRFFAIMGNEIVKDQHIHTLLSSYTAEQRLASFLLSLSTRYARCQLSPDRFLLQMTRGDIGEYLGLTLETVSRGFSSLQKKAIISVKSREIAITDMAGLKAILGD</sequence>
<dbReference type="Pfam" id="PF00027">
    <property type="entry name" value="cNMP_binding"/>
    <property type="match status" value="1"/>
</dbReference>
<dbReference type="Gene3D" id="2.60.120.10">
    <property type="entry name" value="Jelly Rolls"/>
    <property type="match status" value="1"/>
</dbReference>
<evidence type="ECO:0008006" key="8">
    <source>
        <dbReference type="Google" id="ProtNLM"/>
    </source>
</evidence>
<dbReference type="InterPro" id="IPR018335">
    <property type="entry name" value="Tscrpt_reg_HTH_Crp-type_CS"/>
</dbReference>
<dbReference type="NCBIfam" id="NF008365">
    <property type="entry name" value="PRK11161.1"/>
    <property type="match status" value="1"/>
</dbReference>
<dbReference type="SMART" id="SM00419">
    <property type="entry name" value="HTH_CRP"/>
    <property type="match status" value="1"/>
</dbReference>
<evidence type="ECO:0000256" key="4">
    <source>
        <dbReference type="SAM" id="MobiDB-lite"/>
    </source>
</evidence>
<dbReference type="SUPFAM" id="SSF46785">
    <property type="entry name" value="Winged helix' DNA-binding domain"/>
    <property type="match status" value="1"/>
</dbReference>
<keyword evidence="2" id="KW-0238">DNA-binding</keyword>
<dbReference type="PROSITE" id="PS51063">
    <property type="entry name" value="HTH_CRP_2"/>
    <property type="match status" value="1"/>
</dbReference>
<name>A0A0F9YJQ5_9ZZZZ</name>
<dbReference type="PRINTS" id="PR00034">
    <property type="entry name" value="HTHCRP"/>
</dbReference>
<protein>
    <recommendedName>
        <fullName evidence="8">HTH crp-type domain-containing protein</fullName>
    </recommendedName>
</protein>
<evidence type="ECO:0000256" key="3">
    <source>
        <dbReference type="ARBA" id="ARBA00023163"/>
    </source>
</evidence>
<dbReference type="PROSITE" id="PS00042">
    <property type="entry name" value="HTH_CRP_1"/>
    <property type="match status" value="1"/>
</dbReference>
<dbReference type="PANTHER" id="PTHR24567:SF75">
    <property type="entry name" value="FUMARATE AND NITRATE REDUCTION REGULATORY PROTEIN"/>
    <property type="match status" value="1"/>
</dbReference>
<evidence type="ECO:0000256" key="2">
    <source>
        <dbReference type="ARBA" id="ARBA00023125"/>
    </source>
</evidence>
<feature type="compositionally biased region" description="Basic and acidic residues" evidence="4">
    <location>
        <begin position="8"/>
        <end position="19"/>
    </location>
</feature>
<dbReference type="Gene3D" id="1.10.10.10">
    <property type="entry name" value="Winged helix-like DNA-binding domain superfamily/Winged helix DNA-binding domain"/>
    <property type="match status" value="1"/>
</dbReference>
<dbReference type="CDD" id="cd00092">
    <property type="entry name" value="HTH_CRP"/>
    <property type="match status" value="1"/>
</dbReference>
<keyword evidence="1" id="KW-0805">Transcription regulation</keyword>
<feature type="region of interest" description="Disordered" evidence="4">
    <location>
        <begin position="1"/>
        <end position="35"/>
    </location>
</feature>
<dbReference type="SMART" id="SM00100">
    <property type="entry name" value="cNMP"/>
    <property type="match status" value="1"/>
</dbReference>
<dbReference type="AlphaFoldDB" id="A0A0F9YJQ5"/>
<dbReference type="InterPro" id="IPR012318">
    <property type="entry name" value="HTH_CRP"/>
</dbReference>
<dbReference type="PROSITE" id="PS50042">
    <property type="entry name" value="CNMP_BINDING_3"/>
    <property type="match status" value="1"/>
</dbReference>
<dbReference type="EMBL" id="LAZR01000001">
    <property type="protein sequence ID" value="KKO12527.1"/>
    <property type="molecule type" value="Genomic_DNA"/>
</dbReference>
<accession>A0A0F9YJQ5</accession>
<evidence type="ECO:0000313" key="7">
    <source>
        <dbReference type="EMBL" id="KKO12527.1"/>
    </source>
</evidence>
<organism evidence="7">
    <name type="scientific">marine sediment metagenome</name>
    <dbReference type="NCBI Taxonomy" id="412755"/>
    <lineage>
        <taxon>unclassified sequences</taxon>
        <taxon>metagenomes</taxon>
        <taxon>ecological metagenomes</taxon>
    </lineage>
</organism>
<dbReference type="InterPro" id="IPR000595">
    <property type="entry name" value="cNMP-bd_dom"/>
</dbReference>
<dbReference type="GO" id="GO:0003677">
    <property type="term" value="F:DNA binding"/>
    <property type="evidence" value="ECO:0007669"/>
    <property type="project" value="UniProtKB-KW"/>
</dbReference>
<dbReference type="GO" id="GO:0003700">
    <property type="term" value="F:DNA-binding transcription factor activity"/>
    <property type="evidence" value="ECO:0007669"/>
    <property type="project" value="InterPro"/>
</dbReference>
<dbReference type="CDD" id="cd00038">
    <property type="entry name" value="CAP_ED"/>
    <property type="match status" value="1"/>
</dbReference>
<dbReference type="FunFam" id="1.10.10.10:FF:000028">
    <property type="entry name" value="Fumarate/nitrate reduction transcriptional regulator Fnr"/>
    <property type="match status" value="1"/>
</dbReference>
<gene>
    <name evidence="7" type="ORF">LCGC14_0005420</name>
</gene>
<dbReference type="PANTHER" id="PTHR24567">
    <property type="entry name" value="CRP FAMILY TRANSCRIPTIONAL REGULATORY PROTEIN"/>
    <property type="match status" value="1"/>
</dbReference>
<feature type="domain" description="Cyclic nucleotide-binding" evidence="5">
    <location>
        <begin position="55"/>
        <end position="125"/>
    </location>
</feature>
<reference evidence="7" key="1">
    <citation type="journal article" date="2015" name="Nature">
        <title>Complex archaea that bridge the gap between prokaryotes and eukaryotes.</title>
        <authorList>
            <person name="Spang A."/>
            <person name="Saw J.H."/>
            <person name="Jorgensen S.L."/>
            <person name="Zaremba-Niedzwiedzka K."/>
            <person name="Martijn J."/>
            <person name="Lind A.E."/>
            <person name="van Eijk R."/>
            <person name="Schleper C."/>
            <person name="Guy L."/>
            <person name="Ettema T.J."/>
        </authorList>
    </citation>
    <scope>NUCLEOTIDE SEQUENCE</scope>
</reference>
<evidence type="ECO:0000259" key="5">
    <source>
        <dbReference type="PROSITE" id="PS50042"/>
    </source>
</evidence>
<evidence type="ECO:0000259" key="6">
    <source>
        <dbReference type="PROSITE" id="PS51063"/>
    </source>
</evidence>
<dbReference type="SUPFAM" id="SSF51206">
    <property type="entry name" value="cAMP-binding domain-like"/>
    <property type="match status" value="1"/>
</dbReference>
<dbReference type="InterPro" id="IPR050397">
    <property type="entry name" value="Env_Response_Regulators"/>
</dbReference>
<dbReference type="InterPro" id="IPR018490">
    <property type="entry name" value="cNMP-bd_dom_sf"/>
</dbReference>
<proteinExistence type="predicted"/>
<keyword evidence="3" id="KW-0804">Transcription</keyword>
<dbReference type="Pfam" id="PF13545">
    <property type="entry name" value="HTH_Crp_2"/>
    <property type="match status" value="1"/>
</dbReference>
<evidence type="ECO:0000256" key="1">
    <source>
        <dbReference type="ARBA" id="ARBA00023015"/>
    </source>
</evidence>
<dbReference type="InterPro" id="IPR036390">
    <property type="entry name" value="WH_DNA-bd_sf"/>
</dbReference>
<dbReference type="GO" id="GO:0005829">
    <property type="term" value="C:cytosol"/>
    <property type="evidence" value="ECO:0007669"/>
    <property type="project" value="TreeGrafter"/>
</dbReference>
<dbReference type="InterPro" id="IPR036388">
    <property type="entry name" value="WH-like_DNA-bd_sf"/>
</dbReference>